<dbReference type="EMBL" id="CACVKT020009797">
    <property type="protein sequence ID" value="CAC5423519.1"/>
    <property type="molecule type" value="Genomic_DNA"/>
</dbReference>
<reference evidence="1 2" key="1">
    <citation type="submission" date="2020-06" db="EMBL/GenBank/DDBJ databases">
        <authorList>
            <person name="Li R."/>
            <person name="Bekaert M."/>
        </authorList>
    </citation>
    <scope>NUCLEOTIDE SEQUENCE [LARGE SCALE GENOMIC DNA]</scope>
    <source>
        <strain evidence="2">wild</strain>
    </source>
</reference>
<dbReference type="Proteomes" id="UP000507470">
    <property type="component" value="Unassembled WGS sequence"/>
</dbReference>
<gene>
    <name evidence="1" type="ORF">MCOR_55514</name>
</gene>
<name>A0A6J8ESB6_MYTCO</name>
<sequence>MTTVEGMERISNSYLRGWLGVPRSLSSVGLYSLGSKLQLPLKSITEEFKVTKVRQHLMLKNSRDEKVQSAKVEIRTGRNEIVGRVAVRRQGLDVTPTAKWRTATVEEKRHLLQKEVRSMEESRMVKAVSMKKQGSWLNWEGARQQKLGWNEIWQMEPHRLQFKLKSVYDVLPSPTNLATWGLIDDPKCVLCSKPANLEHILSSCSSALKDGRYTWRHDKVLGTLADTLERNIRKPRKNKEGLNFVNYVKEGEKGQKKSVEGNGLLGTATDWQMLVDLKQKLQFPPQIAVTNQRPDIVIWSASTKQAILLELTVPWEERIDDANERKRLKYQDLLAECRDNGWRVWLFPVEVGSRGFVGQFMWRALRALGIVGGETSKLIGNLCNEAETSSMWLWGKRSEQWKQ</sequence>
<keyword evidence="2" id="KW-1185">Reference proteome</keyword>
<dbReference type="AlphaFoldDB" id="A0A6J8ESB6"/>
<dbReference type="OrthoDB" id="6105566at2759"/>
<organism evidence="1 2">
    <name type="scientific">Mytilus coruscus</name>
    <name type="common">Sea mussel</name>
    <dbReference type="NCBI Taxonomy" id="42192"/>
    <lineage>
        <taxon>Eukaryota</taxon>
        <taxon>Metazoa</taxon>
        <taxon>Spiralia</taxon>
        <taxon>Lophotrochozoa</taxon>
        <taxon>Mollusca</taxon>
        <taxon>Bivalvia</taxon>
        <taxon>Autobranchia</taxon>
        <taxon>Pteriomorphia</taxon>
        <taxon>Mytilida</taxon>
        <taxon>Mytiloidea</taxon>
        <taxon>Mytilidae</taxon>
        <taxon>Mytilinae</taxon>
        <taxon>Mytilus</taxon>
    </lineage>
</organism>
<protein>
    <recommendedName>
        <fullName evidence="3">Reverse transcriptase zinc-binding domain-containing protein</fullName>
    </recommendedName>
</protein>
<evidence type="ECO:0000313" key="1">
    <source>
        <dbReference type="EMBL" id="CAC5423519.1"/>
    </source>
</evidence>
<evidence type="ECO:0008006" key="3">
    <source>
        <dbReference type="Google" id="ProtNLM"/>
    </source>
</evidence>
<proteinExistence type="predicted"/>
<evidence type="ECO:0000313" key="2">
    <source>
        <dbReference type="Proteomes" id="UP000507470"/>
    </source>
</evidence>
<accession>A0A6J8ESB6</accession>